<feature type="compositionally biased region" description="Low complexity" evidence="4">
    <location>
        <begin position="71"/>
        <end position="84"/>
    </location>
</feature>
<evidence type="ECO:0000256" key="4">
    <source>
        <dbReference type="SAM" id="MobiDB-lite"/>
    </source>
</evidence>
<feature type="non-terminal residue" evidence="6">
    <location>
        <position position="885"/>
    </location>
</feature>
<dbReference type="GO" id="GO:0005815">
    <property type="term" value="C:microtubule organizing center"/>
    <property type="evidence" value="ECO:0007669"/>
    <property type="project" value="InterPro"/>
</dbReference>
<feature type="compositionally biased region" description="Polar residues" evidence="4">
    <location>
        <begin position="744"/>
        <end position="761"/>
    </location>
</feature>
<dbReference type="InterPro" id="IPR012943">
    <property type="entry name" value="Cnn_1N"/>
</dbReference>
<evidence type="ECO:0000313" key="6">
    <source>
        <dbReference type="EMBL" id="KAG5918909.1"/>
    </source>
</evidence>
<comment type="subcellular location">
    <subcellularLocation>
        <location evidence="1">Cytoplasm</location>
    </subcellularLocation>
</comment>
<feature type="compositionally biased region" description="Low complexity" evidence="4">
    <location>
        <begin position="16"/>
        <end position="49"/>
    </location>
</feature>
<feature type="compositionally biased region" description="Basic residues" evidence="4">
    <location>
        <begin position="50"/>
        <end position="65"/>
    </location>
</feature>
<protein>
    <recommendedName>
        <fullName evidence="5">Centrosomin N-terminal motif 1 domain-containing protein</fullName>
    </recommendedName>
</protein>
<organism evidence="6 7">
    <name type="scientific">Claviceps africana</name>
    <dbReference type="NCBI Taxonomy" id="83212"/>
    <lineage>
        <taxon>Eukaryota</taxon>
        <taxon>Fungi</taxon>
        <taxon>Dikarya</taxon>
        <taxon>Ascomycota</taxon>
        <taxon>Pezizomycotina</taxon>
        <taxon>Sordariomycetes</taxon>
        <taxon>Hypocreomycetidae</taxon>
        <taxon>Hypocreales</taxon>
        <taxon>Clavicipitaceae</taxon>
        <taxon>Claviceps</taxon>
    </lineage>
</organism>
<keyword evidence="3" id="KW-0175">Coiled coil</keyword>
<feature type="compositionally biased region" description="Basic and acidic residues" evidence="4">
    <location>
        <begin position="445"/>
        <end position="461"/>
    </location>
</feature>
<accession>A0A8K0NGM4</accession>
<feature type="compositionally biased region" description="Basic and acidic residues" evidence="4">
    <location>
        <begin position="106"/>
        <end position="117"/>
    </location>
</feature>
<feature type="region of interest" description="Disordered" evidence="4">
    <location>
        <begin position="1"/>
        <end position="170"/>
    </location>
</feature>
<keyword evidence="2" id="KW-0963">Cytoplasm</keyword>
<evidence type="ECO:0000256" key="2">
    <source>
        <dbReference type="ARBA" id="ARBA00022490"/>
    </source>
</evidence>
<dbReference type="GO" id="GO:0005737">
    <property type="term" value="C:cytoplasm"/>
    <property type="evidence" value="ECO:0007669"/>
    <property type="project" value="UniProtKB-SubCell"/>
</dbReference>
<dbReference type="Pfam" id="PF07989">
    <property type="entry name" value="Cnn_1N"/>
    <property type="match status" value="1"/>
</dbReference>
<feature type="domain" description="Centrosomin N-terminal motif 1" evidence="5">
    <location>
        <begin position="173"/>
        <end position="239"/>
    </location>
</feature>
<feature type="compositionally biased region" description="Basic and acidic residues" evidence="4">
    <location>
        <begin position="535"/>
        <end position="559"/>
    </location>
</feature>
<dbReference type="Proteomes" id="UP000811619">
    <property type="component" value="Unassembled WGS sequence"/>
</dbReference>
<feature type="compositionally biased region" description="Polar residues" evidence="4">
    <location>
        <begin position="118"/>
        <end position="129"/>
    </location>
</feature>
<proteinExistence type="predicted"/>
<gene>
    <name evidence="6" type="ORF">E4U42_006708</name>
</gene>
<feature type="compositionally biased region" description="Low complexity" evidence="4">
    <location>
        <begin position="462"/>
        <end position="475"/>
    </location>
</feature>
<feature type="region of interest" description="Disordered" evidence="4">
    <location>
        <begin position="616"/>
        <end position="714"/>
    </location>
</feature>
<feature type="region of interest" description="Disordered" evidence="4">
    <location>
        <begin position="727"/>
        <end position="885"/>
    </location>
</feature>
<evidence type="ECO:0000259" key="5">
    <source>
        <dbReference type="Pfam" id="PF07989"/>
    </source>
</evidence>
<feature type="compositionally biased region" description="Basic and acidic residues" evidence="4">
    <location>
        <begin position="491"/>
        <end position="500"/>
    </location>
</feature>
<dbReference type="OrthoDB" id="10251744at2759"/>
<comment type="caution">
    <text evidence="6">The sequence shown here is derived from an EMBL/GenBank/DDBJ whole genome shotgun (WGS) entry which is preliminary data.</text>
</comment>
<keyword evidence="7" id="KW-1185">Reference proteome</keyword>
<dbReference type="EMBL" id="SRPY01000703">
    <property type="protein sequence ID" value="KAG5918909.1"/>
    <property type="molecule type" value="Genomic_DNA"/>
</dbReference>
<evidence type="ECO:0000313" key="7">
    <source>
        <dbReference type="Proteomes" id="UP000811619"/>
    </source>
</evidence>
<feature type="coiled-coil region" evidence="3">
    <location>
        <begin position="201"/>
        <end position="256"/>
    </location>
</feature>
<sequence>MDRTPSQARLRQYPRSPSRSSSLTSASRMTSASANSSSSQIASSPQMSHPHPHPHPPSHSAHRYSHGQSVTSSPRPMSRPTPSLLRRDSIDSARQSTTVSSFLQEKLQRERKAEIEKLNQSQSSLSGTNPDLHASIDQLGRVPSSPLKSSVSEVHRPASSAGYETGKKKGHGIKEMEQVISTLHKQNFDLKLELYHRRERQSTLEERLNALESDKIRMEEINDGLLIELEKRDKAVEEAVAMIINLETKVDQLFRERTMMHQIENETYFDPRDYDVGGFQTPVARRSGSNNANIAEGDARVVNRMPSFLSDHSETTENLRNVYLNRKGSLLSLTRVADSSPATDNTRALGSPSLSMLSESSFVSVYGLKEKSIAEDQEENTNVDDMSAQLDDADRNPANGTPAQSLAGCGKACSVSSSRTAESRKSSSGQFHSITDVVGGSPLQRLERAVDASCSSRRDPGQRQQVQGQDGTTVQLASQARPAGQGATRQNKRDALRKVLTDGPGGVRLHDQGLPPTPDTMTSSTLRGLQDSDDALVREEAESHDSHDPHEAHGNEEARGNGVWLHGTSHGGVLPRRRTATLPKSAQAEMESWASPSRCTMESLFDHRGVLIHRPLSASGSTATSHRKGQGWDSDNEEDDSDTQSLRSSLDIWMREGASTTQSSRSKGRGSPDLFRFPSLTSQGSLRPGSVNGPGRASGSADSPQSSLPPGFDYMRDLFSLRQGLFANTAPPAPNRRSSLHAGTGSSAASDCQSSEHGSSSARRRNHQSRHASVGVGRSDDLRTPVQRNQPAPPSSQPQPQLQSQPGSDQKQRNHPPVSGGHAHGARTGLNRLFRRSTLSASPTPLVFDKSTEADSPATAKDHHAMGLPSRTSRGAGAGAAGEDD</sequence>
<name>A0A8K0NGM4_9HYPO</name>
<feature type="compositionally biased region" description="Polar residues" evidence="4">
    <location>
        <begin position="92"/>
        <end position="103"/>
    </location>
</feature>
<reference evidence="6" key="1">
    <citation type="journal article" date="2020" name="bioRxiv">
        <title>Whole genome comparisons of ergot fungi reveals the divergence and evolution of species within the genus Claviceps are the result of varying mechanisms driving genome evolution and host range expansion.</title>
        <authorList>
            <person name="Wyka S.A."/>
            <person name="Mondo S.J."/>
            <person name="Liu M."/>
            <person name="Dettman J."/>
            <person name="Nalam V."/>
            <person name="Broders K.D."/>
        </authorList>
    </citation>
    <scope>NUCLEOTIDE SEQUENCE</scope>
    <source>
        <strain evidence="6">CCC 489</strain>
    </source>
</reference>
<evidence type="ECO:0000256" key="3">
    <source>
        <dbReference type="SAM" id="Coils"/>
    </source>
</evidence>
<feature type="region of interest" description="Disordered" evidence="4">
    <location>
        <begin position="389"/>
        <end position="576"/>
    </location>
</feature>
<feature type="compositionally biased region" description="Gly residues" evidence="4">
    <location>
        <begin position="876"/>
        <end position="885"/>
    </location>
</feature>
<dbReference type="AlphaFoldDB" id="A0A8K0NGM4"/>
<evidence type="ECO:0000256" key="1">
    <source>
        <dbReference type="ARBA" id="ARBA00004496"/>
    </source>
</evidence>